<feature type="transmembrane region" description="Helical" evidence="1">
    <location>
        <begin position="29"/>
        <end position="45"/>
    </location>
</feature>
<feature type="transmembrane region" description="Helical" evidence="1">
    <location>
        <begin position="249"/>
        <end position="268"/>
    </location>
</feature>
<proteinExistence type="predicted"/>
<feature type="transmembrane region" description="Helical" evidence="1">
    <location>
        <begin position="209"/>
        <end position="237"/>
    </location>
</feature>
<feature type="transmembrane region" description="Helical" evidence="1">
    <location>
        <begin position="111"/>
        <end position="132"/>
    </location>
</feature>
<protein>
    <recommendedName>
        <fullName evidence="4">O-antigen ligase domain-containing protein</fullName>
    </recommendedName>
</protein>
<keyword evidence="3" id="KW-1185">Reference proteome</keyword>
<dbReference type="Proteomes" id="UP000659124">
    <property type="component" value="Unassembled WGS sequence"/>
</dbReference>
<sequence>MLEAIFFFLISILTMSSLPFAGSLLVPAAVRIGVLLLLLALSFIISWRKKPIFYFFLIYIPVAVVLTLLWRKNSPQSLPGILYTIAFIGYAVLLMHIARRLPLLPYLLSKGLYMLVMVTAVMAVLSFLAFNLDLIPYKEVKLGDFDYYNFYYHPLFGYIAPKKFGDVELGRVVGYMMEPSYTAWFLTTNFFIADKYFKSRGLPYFLSKAIIFAGALSTLSMGGVLVFAVVFLVMVAYGVLGKLNLGVRIKNIVIGAVMALAFIGMLMIPKDQVGESLGNSSYGDRDERIQSSLLILATSGIVDLALGHSPSYIENSGIGKGESNQYMKLLVEEGIFISLLIIAWLVNNTKKSKYYMLANLIFLSSVVVLWTPLFIINVMFCRWKDEGLI</sequence>
<evidence type="ECO:0008006" key="4">
    <source>
        <dbReference type="Google" id="ProtNLM"/>
    </source>
</evidence>
<feature type="transmembrane region" description="Helical" evidence="1">
    <location>
        <begin position="52"/>
        <end position="69"/>
    </location>
</feature>
<keyword evidence="1" id="KW-1133">Transmembrane helix</keyword>
<feature type="transmembrane region" description="Helical" evidence="1">
    <location>
        <begin position="181"/>
        <end position="197"/>
    </location>
</feature>
<feature type="transmembrane region" description="Helical" evidence="1">
    <location>
        <begin position="326"/>
        <end position="346"/>
    </location>
</feature>
<feature type="transmembrane region" description="Helical" evidence="1">
    <location>
        <begin position="358"/>
        <end position="380"/>
    </location>
</feature>
<keyword evidence="1" id="KW-0812">Transmembrane</keyword>
<evidence type="ECO:0000313" key="2">
    <source>
        <dbReference type="EMBL" id="MBC9933810.1"/>
    </source>
</evidence>
<accession>A0ABR7TUV1</accession>
<gene>
    <name evidence="2" type="ORF">ICL07_25690</name>
</gene>
<name>A0ABR7TUV1_9BACT</name>
<organism evidence="2 3">
    <name type="scientific">Chitinophaga qingshengii</name>
    <dbReference type="NCBI Taxonomy" id="1569794"/>
    <lineage>
        <taxon>Bacteria</taxon>
        <taxon>Pseudomonadati</taxon>
        <taxon>Bacteroidota</taxon>
        <taxon>Chitinophagia</taxon>
        <taxon>Chitinophagales</taxon>
        <taxon>Chitinophagaceae</taxon>
        <taxon>Chitinophaga</taxon>
    </lineage>
</organism>
<dbReference type="EMBL" id="JACVFC010000004">
    <property type="protein sequence ID" value="MBC9933810.1"/>
    <property type="molecule type" value="Genomic_DNA"/>
</dbReference>
<dbReference type="RefSeq" id="WP_188090925.1">
    <property type="nucleotide sequence ID" value="NZ_JACVFC010000004.1"/>
</dbReference>
<reference evidence="2 3" key="1">
    <citation type="submission" date="2020-09" db="EMBL/GenBank/DDBJ databases">
        <title>Genome sequences of type strains of Chitinophaga qingshengii and Chitinophaga varians.</title>
        <authorList>
            <person name="Kittiwongwattana C."/>
        </authorList>
    </citation>
    <scope>NUCLEOTIDE SEQUENCE [LARGE SCALE GENOMIC DNA]</scope>
    <source>
        <strain evidence="2 3">JCM 30026</strain>
    </source>
</reference>
<keyword evidence="1" id="KW-0472">Membrane</keyword>
<evidence type="ECO:0000256" key="1">
    <source>
        <dbReference type="SAM" id="Phobius"/>
    </source>
</evidence>
<comment type="caution">
    <text evidence="2">The sequence shown here is derived from an EMBL/GenBank/DDBJ whole genome shotgun (WGS) entry which is preliminary data.</text>
</comment>
<feature type="transmembrane region" description="Helical" evidence="1">
    <location>
        <begin position="81"/>
        <end position="99"/>
    </location>
</feature>
<evidence type="ECO:0000313" key="3">
    <source>
        <dbReference type="Proteomes" id="UP000659124"/>
    </source>
</evidence>